<evidence type="ECO:0000313" key="7">
    <source>
        <dbReference type="Proteomes" id="UP001549122"/>
    </source>
</evidence>
<gene>
    <name evidence="6" type="ORF">ABID29_001107</name>
</gene>
<dbReference type="SMART" id="SM00849">
    <property type="entry name" value="Lactamase_B"/>
    <property type="match status" value="1"/>
</dbReference>
<dbReference type="CDD" id="cd06262">
    <property type="entry name" value="metallo-hydrolase-like_MBL-fold"/>
    <property type="match status" value="1"/>
</dbReference>
<dbReference type="EMBL" id="JBEPLO010000010">
    <property type="protein sequence ID" value="MET3557994.1"/>
    <property type="molecule type" value="Genomic_DNA"/>
</dbReference>
<sequence length="210" mass="23582">MNIIKIVNEVAGENTYILENETHLLIVDPGSDWAKISSKLQELGKPLAAILLTHTHYDHIMSVDLVRDHFNQPPVYVAKEEADWLFTPELNLSGLPRHDDMQNVILRPAEKIFELHKPYQMEGFAFEVRPTPGHSIGGVSFVFDQEALVITGDALFKGSIGRTDLYTGDLNLLKAGIQTELFTLPNDYVVHPGHGQSTTIGYEKAFNPWF</sequence>
<dbReference type="InterPro" id="IPR001279">
    <property type="entry name" value="Metallo-B-lactamas"/>
</dbReference>
<dbReference type="Proteomes" id="UP001549122">
    <property type="component" value="Unassembled WGS sequence"/>
</dbReference>
<dbReference type="PANTHER" id="PTHR46233:SF3">
    <property type="entry name" value="HYDROXYACYLGLUTATHIONE HYDROLASE GLOC"/>
    <property type="match status" value="1"/>
</dbReference>
<dbReference type="SUPFAM" id="SSF56281">
    <property type="entry name" value="Metallo-hydrolase/oxidoreductase"/>
    <property type="match status" value="1"/>
</dbReference>
<evidence type="ECO:0000313" key="6">
    <source>
        <dbReference type="EMBL" id="MET3557994.1"/>
    </source>
</evidence>
<accession>A0ABV2FHF2</accession>
<comment type="cofactor">
    <cofactor evidence="1">
        <name>Zn(2+)</name>
        <dbReference type="ChEBI" id="CHEBI:29105"/>
    </cofactor>
</comment>
<dbReference type="InterPro" id="IPR036866">
    <property type="entry name" value="RibonucZ/Hydroxyglut_hydro"/>
</dbReference>
<protein>
    <submittedName>
        <fullName evidence="6">Glyoxylase-like metal-dependent hydrolase (Beta-lactamase superfamily II)</fullName>
    </submittedName>
</protein>
<name>A0ABV2FHF2_9STRE</name>
<reference evidence="6 7" key="1">
    <citation type="submission" date="2024-06" db="EMBL/GenBank/DDBJ databases">
        <title>Genomic Encyclopedia of Type Strains, Phase IV (KMG-IV): sequencing the most valuable type-strain genomes for metagenomic binning, comparative biology and taxonomic classification.</title>
        <authorList>
            <person name="Goeker M."/>
        </authorList>
    </citation>
    <scope>NUCLEOTIDE SEQUENCE [LARGE SCALE GENOMIC DNA]</scope>
    <source>
        <strain evidence="6 7">DSM 28303</strain>
    </source>
</reference>
<feature type="domain" description="Metallo-beta-lactamase" evidence="5">
    <location>
        <begin position="12"/>
        <end position="194"/>
    </location>
</feature>
<organism evidence="6 7">
    <name type="scientific">Streptococcus rupicaprae</name>
    <dbReference type="NCBI Taxonomy" id="759619"/>
    <lineage>
        <taxon>Bacteria</taxon>
        <taxon>Bacillati</taxon>
        <taxon>Bacillota</taxon>
        <taxon>Bacilli</taxon>
        <taxon>Lactobacillales</taxon>
        <taxon>Streptococcaceae</taxon>
        <taxon>Streptococcus</taxon>
    </lineage>
</organism>
<keyword evidence="7" id="KW-1185">Reference proteome</keyword>
<proteinExistence type="predicted"/>
<dbReference type="InterPro" id="IPR051453">
    <property type="entry name" value="MBL_Glyoxalase_II"/>
</dbReference>
<keyword evidence="4" id="KW-0862">Zinc</keyword>
<evidence type="ECO:0000256" key="1">
    <source>
        <dbReference type="ARBA" id="ARBA00001947"/>
    </source>
</evidence>
<dbReference type="RefSeq" id="WP_354364966.1">
    <property type="nucleotide sequence ID" value="NZ_JBEPLO010000010.1"/>
</dbReference>
<keyword evidence="3" id="KW-0378">Hydrolase</keyword>
<dbReference type="Gene3D" id="3.60.15.10">
    <property type="entry name" value="Ribonuclease Z/Hydroxyacylglutathione hydrolase-like"/>
    <property type="match status" value="1"/>
</dbReference>
<evidence type="ECO:0000256" key="4">
    <source>
        <dbReference type="ARBA" id="ARBA00022833"/>
    </source>
</evidence>
<keyword evidence="2" id="KW-0479">Metal-binding</keyword>
<evidence type="ECO:0000256" key="2">
    <source>
        <dbReference type="ARBA" id="ARBA00022723"/>
    </source>
</evidence>
<dbReference type="PANTHER" id="PTHR46233">
    <property type="entry name" value="HYDROXYACYLGLUTATHIONE HYDROLASE GLOC"/>
    <property type="match status" value="1"/>
</dbReference>
<comment type="caution">
    <text evidence="6">The sequence shown here is derived from an EMBL/GenBank/DDBJ whole genome shotgun (WGS) entry which is preliminary data.</text>
</comment>
<evidence type="ECO:0000259" key="5">
    <source>
        <dbReference type="SMART" id="SM00849"/>
    </source>
</evidence>
<dbReference type="Pfam" id="PF00753">
    <property type="entry name" value="Lactamase_B"/>
    <property type="match status" value="1"/>
</dbReference>
<evidence type="ECO:0000256" key="3">
    <source>
        <dbReference type="ARBA" id="ARBA00022801"/>
    </source>
</evidence>